<evidence type="ECO:0000256" key="1">
    <source>
        <dbReference type="SAM" id="Phobius"/>
    </source>
</evidence>
<reference evidence="3" key="1">
    <citation type="journal article" date="2020" name="bioRxiv">
        <title>A rank-normalized archaeal taxonomy based on genome phylogeny resolves widespread incomplete and uneven classifications.</title>
        <authorList>
            <person name="Rinke C."/>
            <person name="Chuvochina M."/>
            <person name="Mussig A.J."/>
            <person name="Chaumeil P.-A."/>
            <person name="Waite D.W."/>
            <person name="Whitman W.B."/>
            <person name="Parks D.H."/>
            <person name="Hugenholtz P."/>
        </authorList>
    </citation>
    <scope>NUCLEOTIDE SEQUENCE [LARGE SCALE GENOMIC DNA]</scope>
</reference>
<name>A0A7J4IUM4_9ARCH</name>
<feature type="transmembrane region" description="Helical" evidence="1">
    <location>
        <begin position="37"/>
        <end position="54"/>
    </location>
</feature>
<dbReference type="Proteomes" id="UP000565078">
    <property type="component" value="Unassembled WGS sequence"/>
</dbReference>
<keyword evidence="1" id="KW-1133">Transmembrane helix</keyword>
<keyword evidence="1" id="KW-0472">Membrane</keyword>
<organism evidence="2 3">
    <name type="scientific">Candidatus Iainarchaeum sp</name>
    <dbReference type="NCBI Taxonomy" id="3101447"/>
    <lineage>
        <taxon>Archaea</taxon>
        <taxon>Candidatus Iainarchaeota</taxon>
        <taxon>Candidatus Iainarchaeia</taxon>
        <taxon>Candidatus Iainarchaeales</taxon>
        <taxon>Candidatus Iainarchaeaceae</taxon>
        <taxon>Candidatus Iainarchaeum</taxon>
    </lineage>
</organism>
<feature type="transmembrane region" description="Helical" evidence="1">
    <location>
        <begin position="175"/>
        <end position="197"/>
    </location>
</feature>
<evidence type="ECO:0000313" key="3">
    <source>
        <dbReference type="Proteomes" id="UP000565078"/>
    </source>
</evidence>
<evidence type="ECO:0008006" key="4">
    <source>
        <dbReference type="Google" id="ProtNLM"/>
    </source>
</evidence>
<dbReference type="EMBL" id="DUGC01000021">
    <property type="protein sequence ID" value="HIH09238.1"/>
    <property type="molecule type" value="Genomic_DNA"/>
</dbReference>
<accession>A0A7J4IUM4</accession>
<sequence length="377" mass="41459">MYFVAREFFKSEAAGEFASALFLGTKFIFITHFSGEYGWVLATALSLFTIYFMWKRNAAAFILFPAVFYLHPAIGLNLLLAIAVLFLFFKEKVPVTGLAISVIAATPALYMNYLPIITNLLLEHGGLAVAQRLDLLSLPALLPARAGIVPLVLLAVCFAFLLAKKAQFSREEKAIAAIMLSAAALSFGTMLFSVPISDKPMELVGLAVMLLCASFLAKFDLTGLLRPALVTAMLALLCTAAFFGSASMTHYRLGPKISLDEARFAEQFRGFDPSLSRALILSKGSGKIAEFAGKIPYDLLSKHNISTISLMYYSKSDYLFEKGKQEAQQAIVASTCGDCIADANVDYLVVNEDYFQKKFDYPVVFSYGHFLVYRKTQ</sequence>
<dbReference type="AlphaFoldDB" id="A0A7J4IUM4"/>
<proteinExistence type="predicted"/>
<feature type="transmembrane region" description="Helical" evidence="1">
    <location>
        <begin position="142"/>
        <end position="163"/>
    </location>
</feature>
<feature type="transmembrane region" description="Helical" evidence="1">
    <location>
        <begin position="66"/>
        <end position="89"/>
    </location>
</feature>
<feature type="transmembrane region" description="Helical" evidence="1">
    <location>
        <begin position="228"/>
        <end position="248"/>
    </location>
</feature>
<gene>
    <name evidence="2" type="ORF">HA254_01055</name>
</gene>
<protein>
    <recommendedName>
        <fullName evidence="4">Glycosyltransferase family 39 protein</fullName>
    </recommendedName>
</protein>
<evidence type="ECO:0000313" key="2">
    <source>
        <dbReference type="EMBL" id="HIH09238.1"/>
    </source>
</evidence>
<keyword evidence="1" id="KW-0812">Transmembrane</keyword>
<comment type="caution">
    <text evidence="2">The sequence shown here is derived from an EMBL/GenBank/DDBJ whole genome shotgun (WGS) entry which is preliminary data.</text>
</comment>
<feature type="transmembrane region" description="Helical" evidence="1">
    <location>
        <begin position="96"/>
        <end position="122"/>
    </location>
</feature>